<dbReference type="InterPro" id="IPR014048">
    <property type="entry name" value="MethylDNA_cys_MeTrfase_DNA-bd"/>
</dbReference>
<dbReference type="AlphaFoldDB" id="A0A497XZU4"/>
<dbReference type="Proteomes" id="UP000273898">
    <property type="component" value="Unassembled WGS sequence"/>
</dbReference>
<keyword evidence="1" id="KW-0227">DNA damage</keyword>
<dbReference type="EMBL" id="SOPX01000003">
    <property type="protein sequence ID" value="TFB29855.1"/>
    <property type="molecule type" value="Genomic_DNA"/>
</dbReference>
<dbReference type="InterPro" id="IPR052520">
    <property type="entry name" value="ATL_DNA_repair"/>
</dbReference>
<comment type="caution">
    <text evidence="3">The sequence shown here is derived from an EMBL/GenBank/DDBJ whole genome shotgun (WGS) entry which is preliminary data.</text>
</comment>
<evidence type="ECO:0000259" key="2">
    <source>
        <dbReference type="Pfam" id="PF01035"/>
    </source>
</evidence>
<proteinExistence type="predicted"/>
<dbReference type="PANTHER" id="PTHR42942">
    <property type="entry name" value="6-O-METHYLGUANINE DNA METHYLTRANSFERASE"/>
    <property type="match status" value="1"/>
</dbReference>
<reference evidence="3 5" key="1">
    <citation type="submission" date="2018-10" db="EMBL/GenBank/DDBJ databases">
        <title>Genomic Encyclopedia of Archaeal and Bacterial Type Strains, Phase II (KMG-II): from individual species to whole genera.</title>
        <authorList>
            <person name="Goeker M."/>
        </authorList>
    </citation>
    <scope>NUCLEOTIDE SEQUENCE [LARGE SCALE GENOMIC DNA]</scope>
    <source>
        <strain evidence="3 5">DSM 19624</strain>
    </source>
</reference>
<dbReference type="InterPro" id="IPR036388">
    <property type="entry name" value="WH-like_DNA-bd_sf"/>
</dbReference>
<dbReference type="Proteomes" id="UP000297429">
    <property type="component" value="Unassembled WGS sequence"/>
</dbReference>
<evidence type="ECO:0000256" key="1">
    <source>
        <dbReference type="ARBA" id="ARBA00022763"/>
    </source>
</evidence>
<gene>
    <name evidence="3" type="ORF">BCL90_3054</name>
    <name evidence="4" type="ORF">E3V97_16855</name>
</gene>
<organism evidence="3 5">
    <name type="scientific">Pedobacter alluvionis</name>
    <dbReference type="NCBI Taxonomy" id="475253"/>
    <lineage>
        <taxon>Bacteria</taxon>
        <taxon>Pseudomonadati</taxon>
        <taxon>Bacteroidota</taxon>
        <taxon>Sphingobacteriia</taxon>
        <taxon>Sphingobacteriales</taxon>
        <taxon>Sphingobacteriaceae</taxon>
        <taxon>Pedobacter</taxon>
    </lineage>
</organism>
<dbReference type="Gene3D" id="1.10.10.10">
    <property type="entry name" value="Winged helix-like DNA-binding domain superfamily/Winged helix DNA-binding domain"/>
    <property type="match status" value="1"/>
</dbReference>
<dbReference type="SUPFAM" id="SSF46767">
    <property type="entry name" value="Methylated DNA-protein cysteine methyltransferase, C-terminal domain"/>
    <property type="match status" value="1"/>
</dbReference>
<evidence type="ECO:0000313" key="6">
    <source>
        <dbReference type="Proteomes" id="UP000297429"/>
    </source>
</evidence>
<dbReference type="GO" id="GO:0003824">
    <property type="term" value="F:catalytic activity"/>
    <property type="evidence" value="ECO:0007669"/>
    <property type="project" value="InterPro"/>
</dbReference>
<dbReference type="GO" id="GO:0006281">
    <property type="term" value="P:DNA repair"/>
    <property type="evidence" value="ECO:0007669"/>
    <property type="project" value="InterPro"/>
</dbReference>
<reference evidence="4 6" key="2">
    <citation type="submission" date="2019-03" db="EMBL/GenBank/DDBJ databases">
        <authorList>
            <person name="He R.-H."/>
        </authorList>
    </citation>
    <scope>NUCLEOTIDE SEQUENCE [LARGE SCALE GENOMIC DNA]</scope>
    <source>
        <strain evidence="4 6">DSM 19624</strain>
    </source>
</reference>
<dbReference type="OrthoDB" id="9132167at2"/>
<evidence type="ECO:0000313" key="5">
    <source>
        <dbReference type="Proteomes" id="UP000273898"/>
    </source>
</evidence>
<dbReference type="CDD" id="cd06445">
    <property type="entry name" value="ATase"/>
    <property type="match status" value="1"/>
</dbReference>
<feature type="domain" description="Methylated-DNA-[protein]-cysteine S-methyltransferase DNA binding" evidence="2">
    <location>
        <begin position="6"/>
        <end position="86"/>
    </location>
</feature>
<protein>
    <submittedName>
        <fullName evidence="4">MGMT family protein</fullName>
    </submittedName>
    <submittedName>
        <fullName evidence="3">O(6)-alkylguanine repair protein YbaZ</fullName>
    </submittedName>
</protein>
<dbReference type="NCBIfam" id="TIGR00589">
    <property type="entry name" value="ogt"/>
    <property type="match status" value="1"/>
</dbReference>
<dbReference type="Pfam" id="PF01035">
    <property type="entry name" value="DNA_binding_1"/>
    <property type="match status" value="1"/>
</dbReference>
<dbReference type="RefSeq" id="WP_121284722.1">
    <property type="nucleotide sequence ID" value="NZ_RCCK01000012.1"/>
</dbReference>
<accession>A0A497XZU4</accession>
<dbReference type="PANTHER" id="PTHR42942:SF1">
    <property type="entry name" value="ALKYLTRANSFERASE-LIKE PROTEIN 1"/>
    <property type="match status" value="1"/>
</dbReference>
<keyword evidence="6" id="KW-1185">Reference proteome</keyword>
<name>A0A497XZU4_9SPHI</name>
<evidence type="ECO:0000313" key="4">
    <source>
        <dbReference type="EMBL" id="TFB29855.1"/>
    </source>
</evidence>
<dbReference type="EMBL" id="RCCK01000012">
    <property type="protein sequence ID" value="RLJ74714.1"/>
    <property type="molecule type" value="Genomic_DNA"/>
</dbReference>
<dbReference type="InterPro" id="IPR036217">
    <property type="entry name" value="MethylDNA_cys_MeTrfase_DNAb"/>
</dbReference>
<evidence type="ECO:0000313" key="3">
    <source>
        <dbReference type="EMBL" id="RLJ74714.1"/>
    </source>
</evidence>
<sequence>MKHDLFFEQVWDLAREIPKGRVTSYGAIAKAIGTPNLSRMVARAIGACGAAQPPVPYYRVISSNGLLSGDPSSTAKRQELLEREGVEIKNLKVQNLKKVFWDPLIDLE</sequence>